<gene>
    <name evidence="1" type="ORF">OXX778_LOCUS1193</name>
</gene>
<comment type="caution">
    <text evidence="1">The sequence shown here is derived from an EMBL/GenBank/DDBJ whole genome shotgun (WGS) entry which is preliminary data.</text>
</comment>
<dbReference type="Proteomes" id="UP000663879">
    <property type="component" value="Unassembled WGS sequence"/>
</dbReference>
<keyword evidence="2" id="KW-1185">Reference proteome</keyword>
<name>A0A813M4H5_9BILA</name>
<dbReference type="GO" id="GO:0003723">
    <property type="term" value="F:RNA binding"/>
    <property type="evidence" value="ECO:0007669"/>
    <property type="project" value="InterPro"/>
</dbReference>
<accession>A0A813M4H5</accession>
<dbReference type="SUPFAM" id="SSF55120">
    <property type="entry name" value="Pseudouridine synthase"/>
    <property type="match status" value="1"/>
</dbReference>
<proteinExistence type="predicted"/>
<dbReference type="AlphaFoldDB" id="A0A813M4H5"/>
<protein>
    <submittedName>
        <fullName evidence="1">Uncharacterized protein</fullName>
    </submittedName>
</protein>
<dbReference type="InterPro" id="IPR020103">
    <property type="entry name" value="PsdUridine_synth_cat_dom_sf"/>
</dbReference>
<dbReference type="OrthoDB" id="271910at2759"/>
<dbReference type="GO" id="GO:0001522">
    <property type="term" value="P:pseudouridine synthesis"/>
    <property type="evidence" value="ECO:0007669"/>
    <property type="project" value="InterPro"/>
</dbReference>
<sequence length="306" mass="35881">MKKNLLLFLSYSGHYFSSTNKICQKLADNSTCLDFSLRKFLISFFKQEPKIKFGVYTSRGTHAIMNPVLVNFALDPDVNLHNSRKFNQVLNFKINERQLPFRVLNILNMPDNFCPNGSALYSNYLFRFTHNQENNIFEYPILSSLSSDVDIDNLESLINELNIFSVENKFSMFSDDENFLRRKFQIEPLFMKLIKNSSGFFSDSKLSCRNYPIYTIELKNCPIYFGPLMYDFLNTILLNSKPESKSQFYEQFLKLIKHPNQDQSSFCIDDANLNYAIKNLNGLFLTNVYYDKKILDHKTLKFLPIE</sequence>
<evidence type="ECO:0000313" key="1">
    <source>
        <dbReference type="EMBL" id="CAF0712270.1"/>
    </source>
</evidence>
<dbReference type="GO" id="GO:0009982">
    <property type="term" value="F:pseudouridine synthase activity"/>
    <property type="evidence" value="ECO:0007669"/>
    <property type="project" value="InterPro"/>
</dbReference>
<reference evidence="1" key="1">
    <citation type="submission" date="2021-02" db="EMBL/GenBank/DDBJ databases">
        <authorList>
            <person name="Nowell W R."/>
        </authorList>
    </citation>
    <scope>NUCLEOTIDE SEQUENCE</scope>
    <source>
        <strain evidence="1">Ploen Becks lab</strain>
    </source>
</reference>
<dbReference type="EMBL" id="CAJNOC010000072">
    <property type="protein sequence ID" value="CAF0712270.1"/>
    <property type="molecule type" value="Genomic_DNA"/>
</dbReference>
<evidence type="ECO:0000313" key="2">
    <source>
        <dbReference type="Proteomes" id="UP000663879"/>
    </source>
</evidence>
<organism evidence="1 2">
    <name type="scientific">Brachionus calyciflorus</name>
    <dbReference type="NCBI Taxonomy" id="104777"/>
    <lineage>
        <taxon>Eukaryota</taxon>
        <taxon>Metazoa</taxon>
        <taxon>Spiralia</taxon>
        <taxon>Gnathifera</taxon>
        <taxon>Rotifera</taxon>
        <taxon>Eurotatoria</taxon>
        <taxon>Monogononta</taxon>
        <taxon>Pseudotrocha</taxon>
        <taxon>Ploima</taxon>
        <taxon>Brachionidae</taxon>
        <taxon>Brachionus</taxon>
    </lineage>
</organism>